<keyword evidence="2" id="KW-0472">Membrane</keyword>
<keyword evidence="3" id="KW-0732">Signal</keyword>
<dbReference type="AlphaFoldDB" id="A0A6G1H2L5"/>
<protein>
    <submittedName>
        <fullName evidence="4">Uncharacterized protein</fullName>
    </submittedName>
</protein>
<sequence length="346" mass="38179">MRGILFLLFWCFQTVVGDELEISFFGQHQDVVVSGNEYTLVLRGASHVPSENSISLVKRDGSLHYLYRPSAGIDQELLVMSQGSDPRRSRLKESDIVPNGLFRWTVRNREPLDQECILEFSSKNSSAVSRPFRVIMPSKSRRQRRRPRILPRDTLEDQSAPMTVAIIGSVMAVVIICSCIWIRRDKRKKKMKALEQKLKSKEDAEAAAENPLLAHGHRNEMDGAAVPWVEMETKANAIEMPGGQGVSELPPGSRTDAGEICELPTRPGTAKSLLKGGYMELPKEDEEMGRRSSQGSLTPLNITASQNGARDEDAIEVIGSTTVPKAVIRGTSLGLDGVNAYSSVFG</sequence>
<feature type="signal peptide" evidence="3">
    <location>
        <begin position="1"/>
        <end position="17"/>
    </location>
</feature>
<keyword evidence="5" id="KW-1185">Reference proteome</keyword>
<dbReference type="EMBL" id="ML977153">
    <property type="protein sequence ID" value="KAF1987297.1"/>
    <property type="molecule type" value="Genomic_DNA"/>
</dbReference>
<proteinExistence type="predicted"/>
<feature type="compositionally biased region" description="Polar residues" evidence="1">
    <location>
        <begin position="291"/>
        <end position="308"/>
    </location>
</feature>
<feature type="chain" id="PRO_5026260617" evidence="3">
    <location>
        <begin position="18"/>
        <end position="346"/>
    </location>
</feature>
<feature type="transmembrane region" description="Helical" evidence="2">
    <location>
        <begin position="162"/>
        <end position="182"/>
    </location>
</feature>
<reference evidence="4" key="1">
    <citation type="journal article" date="2020" name="Stud. Mycol.">
        <title>101 Dothideomycetes genomes: a test case for predicting lifestyles and emergence of pathogens.</title>
        <authorList>
            <person name="Haridas S."/>
            <person name="Albert R."/>
            <person name="Binder M."/>
            <person name="Bloem J."/>
            <person name="Labutti K."/>
            <person name="Salamov A."/>
            <person name="Andreopoulos B."/>
            <person name="Baker S."/>
            <person name="Barry K."/>
            <person name="Bills G."/>
            <person name="Bluhm B."/>
            <person name="Cannon C."/>
            <person name="Castanera R."/>
            <person name="Culley D."/>
            <person name="Daum C."/>
            <person name="Ezra D."/>
            <person name="Gonzalez J."/>
            <person name="Henrissat B."/>
            <person name="Kuo A."/>
            <person name="Liang C."/>
            <person name="Lipzen A."/>
            <person name="Lutzoni F."/>
            <person name="Magnuson J."/>
            <person name="Mondo S."/>
            <person name="Nolan M."/>
            <person name="Ohm R."/>
            <person name="Pangilinan J."/>
            <person name="Park H.-J."/>
            <person name="Ramirez L."/>
            <person name="Alfaro M."/>
            <person name="Sun H."/>
            <person name="Tritt A."/>
            <person name="Yoshinaga Y."/>
            <person name="Zwiers L.-H."/>
            <person name="Turgeon B."/>
            <person name="Goodwin S."/>
            <person name="Spatafora J."/>
            <person name="Crous P."/>
            <person name="Grigoriev I."/>
        </authorList>
    </citation>
    <scope>NUCLEOTIDE SEQUENCE</scope>
    <source>
        <strain evidence="4">CBS 113979</strain>
    </source>
</reference>
<evidence type="ECO:0000313" key="4">
    <source>
        <dbReference type="EMBL" id="KAF1987297.1"/>
    </source>
</evidence>
<feature type="region of interest" description="Disordered" evidence="1">
    <location>
        <begin position="289"/>
        <end position="308"/>
    </location>
</feature>
<evidence type="ECO:0000256" key="1">
    <source>
        <dbReference type="SAM" id="MobiDB-lite"/>
    </source>
</evidence>
<organism evidence="4 5">
    <name type="scientific">Aulographum hederae CBS 113979</name>
    <dbReference type="NCBI Taxonomy" id="1176131"/>
    <lineage>
        <taxon>Eukaryota</taxon>
        <taxon>Fungi</taxon>
        <taxon>Dikarya</taxon>
        <taxon>Ascomycota</taxon>
        <taxon>Pezizomycotina</taxon>
        <taxon>Dothideomycetes</taxon>
        <taxon>Pleosporomycetidae</taxon>
        <taxon>Aulographales</taxon>
        <taxon>Aulographaceae</taxon>
    </lineage>
</organism>
<name>A0A6G1H2L5_9PEZI</name>
<evidence type="ECO:0000313" key="5">
    <source>
        <dbReference type="Proteomes" id="UP000800041"/>
    </source>
</evidence>
<keyword evidence="2" id="KW-0812">Transmembrane</keyword>
<dbReference type="Proteomes" id="UP000800041">
    <property type="component" value="Unassembled WGS sequence"/>
</dbReference>
<accession>A0A6G1H2L5</accession>
<evidence type="ECO:0000256" key="2">
    <source>
        <dbReference type="SAM" id="Phobius"/>
    </source>
</evidence>
<keyword evidence="2" id="KW-1133">Transmembrane helix</keyword>
<gene>
    <name evidence="4" type="ORF">K402DRAFT_392997</name>
</gene>
<evidence type="ECO:0000256" key="3">
    <source>
        <dbReference type="SAM" id="SignalP"/>
    </source>
</evidence>